<proteinExistence type="predicted"/>
<keyword evidence="1" id="KW-0812">Transmembrane</keyword>
<keyword evidence="3" id="KW-1185">Reference proteome</keyword>
<evidence type="ECO:0000313" key="3">
    <source>
        <dbReference type="Proteomes" id="UP001179361"/>
    </source>
</evidence>
<dbReference type="Proteomes" id="UP001179361">
    <property type="component" value="Unassembled WGS sequence"/>
</dbReference>
<feature type="transmembrane region" description="Helical" evidence="1">
    <location>
        <begin position="94"/>
        <end position="114"/>
    </location>
</feature>
<feature type="transmembrane region" description="Helical" evidence="1">
    <location>
        <begin position="135"/>
        <end position="157"/>
    </location>
</feature>
<evidence type="ECO:0000256" key="1">
    <source>
        <dbReference type="SAM" id="Phobius"/>
    </source>
</evidence>
<evidence type="ECO:0008006" key="4">
    <source>
        <dbReference type="Google" id="ProtNLM"/>
    </source>
</evidence>
<keyword evidence="1" id="KW-1133">Transmembrane helix</keyword>
<reference evidence="2" key="1">
    <citation type="submission" date="2021-11" db="EMBL/GenBank/DDBJ databases">
        <title>The complete genome of Massilia sp sp. G4R7.</title>
        <authorList>
            <person name="Liu L."/>
            <person name="Yue J."/>
            <person name="Yuan J."/>
            <person name="Yang F."/>
            <person name="Li L."/>
        </authorList>
    </citation>
    <scope>NUCLEOTIDE SEQUENCE</scope>
    <source>
        <strain evidence="2">G4R7</strain>
    </source>
</reference>
<feature type="transmembrane region" description="Helical" evidence="1">
    <location>
        <begin position="67"/>
        <end position="88"/>
    </location>
</feature>
<name>A0ABS8QB22_9BURK</name>
<protein>
    <recommendedName>
        <fullName evidence="4">DUF2214 domain-containing protein</fullName>
    </recommendedName>
</protein>
<keyword evidence="1" id="KW-0472">Membrane</keyword>
<organism evidence="2 3">
    <name type="scientific">Massilia phyllostachyos</name>
    <dbReference type="NCBI Taxonomy" id="2898585"/>
    <lineage>
        <taxon>Bacteria</taxon>
        <taxon>Pseudomonadati</taxon>
        <taxon>Pseudomonadota</taxon>
        <taxon>Betaproteobacteria</taxon>
        <taxon>Burkholderiales</taxon>
        <taxon>Oxalobacteraceae</taxon>
        <taxon>Telluria group</taxon>
        <taxon>Massilia</taxon>
    </lineage>
</organism>
<comment type="caution">
    <text evidence="2">The sequence shown here is derived from an EMBL/GenBank/DDBJ whole genome shotgun (WGS) entry which is preliminary data.</text>
</comment>
<dbReference type="RefSeq" id="WP_231059126.1">
    <property type="nucleotide sequence ID" value="NZ_JAJNOC010000005.1"/>
</dbReference>
<accession>A0ABS8QB22</accession>
<evidence type="ECO:0000313" key="2">
    <source>
        <dbReference type="EMBL" id="MCD2517835.1"/>
    </source>
</evidence>
<sequence>MPLQDAAAFAASLPLARAMREHAWLYPAVETMHIVGFAVLVGAVAMFDLRVLGFGRQLPVCALARHLLPWSAGSMLLVLPTGLLLFLADPAALLANRVFLLKLALIALAGMNALAFHTGPYRGVHAWSARAPGRAVLHALLSLGLWLAVLASGRLIAYF</sequence>
<dbReference type="EMBL" id="JAJNOC010000005">
    <property type="protein sequence ID" value="MCD2517835.1"/>
    <property type="molecule type" value="Genomic_DNA"/>
</dbReference>
<gene>
    <name evidence="2" type="ORF">LQ564_16095</name>
</gene>
<feature type="transmembrane region" description="Helical" evidence="1">
    <location>
        <begin position="34"/>
        <end position="55"/>
    </location>
</feature>